<gene>
    <name evidence="1" type="ORF">LCGC14_2439070</name>
</gene>
<feature type="non-terminal residue" evidence="1">
    <location>
        <position position="65"/>
    </location>
</feature>
<dbReference type="AlphaFoldDB" id="A0A0F9BJK5"/>
<accession>A0A0F9BJK5</accession>
<organism evidence="1">
    <name type="scientific">marine sediment metagenome</name>
    <dbReference type="NCBI Taxonomy" id="412755"/>
    <lineage>
        <taxon>unclassified sequences</taxon>
        <taxon>metagenomes</taxon>
        <taxon>ecological metagenomes</taxon>
    </lineage>
</organism>
<name>A0A0F9BJK5_9ZZZZ</name>
<proteinExistence type="predicted"/>
<evidence type="ECO:0000313" key="1">
    <source>
        <dbReference type="EMBL" id="KKL22079.1"/>
    </source>
</evidence>
<protein>
    <submittedName>
        <fullName evidence="1">Uncharacterized protein</fullName>
    </submittedName>
</protein>
<comment type="caution">
    <text evidence="1">The sequence shown here is derived from an EMBL/GenBank/DDBJ whole genome shotgun (WGS) entry which is preliminary data.</text>
</comment>
<reference evidence="1" key="1">
    <citation type="journal article" date="2015" name="Nature">
        <title>Complex archaea that bridge the gap between prokaryotes and eukaryotes.</title>
        <authorList>
            <person name="Spang A."/>
            <person name="Saw J.H."/>
            <person name="Jorgensen S.L."/>
            <person name="Zaremba-Niedzwiedzka K."/>
            <person name="Martijn J."/>
            <person name="Lind A.E."/>
            <person name="van Eijk R."/>
            <person name="Schleper C."/>
            <person name="Guy L."/>
            <person name="Ettema T.J."/>
        </authorList>
    </citation>
    <scope>NUCLEOTIDE SEQUENCE</scope>
</reference>
<sequence>MEKNGGGKDMTLRVLSLGWGVQSWTLAAMIALKELPPIDYAIHADTTHEMSNTYALAAKWTPWLE</sequence>
<dbReference type="EMBL" id="LAZR01037485">
    <property type="protein sequence ID" value="KKL22079.1"/>
    <property type="molecule type" value="Genomic_DNA"/>
</dbReference>